<comment type="caution">
    <text evidence="5">The sequence shown here is derived from an EMBL/GenBank/DDBJ whole genome shotgun (WGS) entry which is preliminary data.</text>
</comment>
<organism evidence="5 6">
    <name type="scientific">Triparma laevis f. inornata</name>
    <dbReference type="NCBI Taxonomy" id="1714386"/>
    <lineage>
        <taxon>Eukaryota</taxon>
        <taxon>Sar</taxon>
        <taxon>Stramenopiles</taxon>
        <taxon>Ochrophyta</taxon>
        <taxon>Bolidophyceae</taxon>
        <taxon>Parmales</taxon>
        <taxon>Triparmaceae</taxon>
        <taxon>Triparma</taxon>
    </lineage>
</organism>
<evidence type="ECO:0000256" key="1">
    <source>
        <dbReference type="ARBA" id="ARBA00022448"/>
    </source>
</evidence>
<sequence>MAHSLLRQFSSSPRKLYLVFLTFLAIACSGLSATAFTTSRQYNNNRGSYDSRRAFLPRRTSLTRIAGQASTGKSGGKLIVTQEEYDCVLEESKENGKALTLVFFTASWCGPCRQTLPAVRAVRAEHAENLNIYEVDVDESGDIVASTGIESVPTIFVMLEGKLLDFTVGSVTEGVLKNVVKAGFKKMKK</sequence>
<feature type="domain" description="Thioredoxin" evidence="4">
    <location>
        <begin position="56"/>
        <end position="185"/>
    </location>
</feature>
<dbReference type="PANTHER" id="PTHR45663">
    <property type="entry name" value="GEO12009P1"/>
    <property type="match status" value="1"/>
</dbReference>
<evidence type="ECO:0000313" key="5">
    <source>
        <dbReference type="EMBL" id="GMH74032.1"/>
    </source>
</evidence>
<dbReference type="InterPro" id="IPR036249">
    <property type="entry name" value="Thioredoxin-like_sf"/>
</dbReference>
<dbReference type="PROSITE" id="PS00194">
    <property type="entry name" value="THIOREDOXIN_1"/>
    <property type="match status" value="1"/>
</dbReference>
<dbReference type="PROSITE" id="PS51257">
    <property type="entry name" value="PROKAR_LIPOPROTEIN"/>
    <property type="match status" value="1"/>
</dbReference>
<evidence type="ECO:0000313" key="6">
    <source>
        <dbReference type="Proteomes" id="UP001162640"/>
    </source>
</evidence>
<keyword evidence="3" id="KW-1015">Disulfide bond</keyword>
<name>A0A9W7AR73_9STRA</name>
<protein>
    <recommendedName>
        <fullName evidence="4">Thioredoxin domain-containing protein</fullName>
    </recommendedName>
</protein>
<dbReference type="Gene3D" id="3.40.30.10">
    <property type="entry name" value="Glutaredoxin"/>
    <property type="match status" value="1"/>
</dbReference>
<dbReference type="PROSITE" id="PS51352">
    <property type="entry name" value="THIOREDOXIN_2"/>
    <property type="match status" value="1"/>
</dbReference>
<accession>A0A9W7AR73</accession>
<dbReference type="GO" id="GO:0005737">
    <property type="term" value="C:cytoplasm"/>
    <property type="evidence" value="ECO:0007669"/>
    <property type="project" value="TreeGrafter"/>
</dbReference>
<evidence type="ECO:0000256" key="2">
    <source>
        <dbReference type="ARBA" id="ARBA00022982"/>
    </source>
</evidence>
<reference evidence="6" key="1">
    <citation type="journal article" date="2023" name="Commun. Biol.">
        <title>Genome analysis of Parmales, the sister group of diatoms, reveals the evolutionary specialization of diatoms from phago-mixotrophs to photoautotrophs.</title>
        <authorList>
            <person name="Ban H."/>
            <person name="Sato S."/>
            <person name="Yoshikawa S."/>
            <person name="Yamada K."/>
            <person name="Nakamura Y."/>
            <person name="Ichinomiya M."/>
            <person name="Sato N."/>
            <person name="Blanc-Mathieu R."/>
            <person name="Endo H."/>
            <person name="Kuwata A."/>
            <person name="Ogata H."/>
        </authorList>
    </citation>
    <scope>NUCLEOTIDE SEQUENCE [LARGE SCALE GENOMIC DNA]</scope>
</reference>
<keyword evidence="2" id="KW-0249">Electron transport</keyword>
<dbReference type="InterPro" id="IPR013766">
    <property type="entry name" value="Thioredoxin_domain"/>
</dbReference>
<dbReference type="CDD" id="cd02947">
    <property type="entry name" value="TRX_family"/>
    <property type="match status" value="1"/>
</dbReference>
<dbReference type="PANTHER" id="PTHR45663:SF11">
    <property type="entry name" value="GEO12009P1"/>
    <property type="match status" value="1"/>
</dbReference>
<dbReference type="InterPro" id="IPR017937">
    <property type="entry name" value="Thioredoxin_CS"/>
</dbReference>
<dbReference type="Pfam" id="PF00085">
    <property type="entry name" value="Thioredoxin"/>
    <property type="match status" value="1"/>
</dbReference>
<keyword evidence="1" id="KW-0813">Transport</keyword>
<evidence type="ECO:0000259" key="4">
    <source>
        <dbReference type="PROSITE" id="PS51352"/>
    </source>
</evidence>
<evidence type="ECO:0000256" key="3">
    <source>
        <dbReference type="ARBA" id="ARBA00023157"/>
    </source>
</evidence>
<dbReference type="SUPFAM" id="SSF52833">
    <property type="entry name" value="Thioredoxin-like"/>
    <property type="match status" value="1"/>
</dbReference>
<gene>
    <name evidence="5" type="ORF">TL16_g06351</name>
</gene>
<dbReference type="EMBL" id="BLQM01000191">
    <property type="protein sequence ID" value="GMH74032.1"/>
    <property type="molecule type" value="Genomic_DNA"/>
</dbReference>
<dbReference type="GO" id="GO:0015035">
    <property type="term" value="F:protein-disulfide reductase activity"/>
    <property type="evidence" value="ECO:0007669"/>
    <property type="project" value="TreeGrafter"/>
</dbReference>
<proteinExistence type="predicted"/>
<dbReference type="Proteomes" id="UP001162640">
    <property type="component" value="Unassembled WGS sequence"/>
</dbReference>
<dbReference type="AlphaFoldDB" id="A0A9W7AR73"/>